<dbReference type="FunCoup" id="C1FJ61">
    <property type="interactions" value="308"/>
</dbReference>
<evidence type="ECO:0000256" key="2">
    <source>
        <dbReference type="PROSITE-ProRule" id="PRU00703"/>
    </source>
</evidence>
<dbReference type="eggNOG" id="ENOG502QQ7J">
    <property type="taxonomic scope" value="Eukaryota"/>
</dbReference>
<dbReference type="PANTHER" id="PTHR43080">
    <property type="entry name" value="CBS DOMAIN-CONTAINING PROTEIN CBSX3, MITOCHONDRIAL"/>
    <property type="match status" value="1"/>
</dbReference>
<dbReference type="InterPro" id="IPR051257">
    <property type="entry name" value="Diverse_CBS-Domain"/>
</dbReference>
<protein>
    <recommendedName>
        <fullName evidence="3">CBS domain-containing protein</fullName>
    </recommendedName>
</protein>
<evidence type="ECO:0000313" key="4">
    <source>
        <dbReference type="EMBL" id="ACO70298.1"/>
    </source>
</evidence>
<dbReference type="OrthoDB" id="418595at2759"/>
<dbReference type="InterPro" id="IPR000644">
    <property type="entry name" value="CBS_dom"/>
</dbReference>
<dbReference type="SUPFAM" id="SSF54631">
    <property type="entry name" value="CBS-domain pair"/>
    <property type="match status" value="1"/>
</dbReference>
<keyword evidence="1 2" id="KW-0129">CBS domain</keyword>
<dbReference type="RefSeq" id="XP_002509040.1">
    <property type="nucleotide sequence ID" value="XM_002508994.1"/>
</dbReference>
<dbReference type="Gene3D" id="3.10.580.10">
    <property type="entry name" value="CBS-domain"/>
    <property type="match status" value="1"/>
</dbReference>
<feature type="non-terminal residue" evidence="4">
    <location>
        <position position="1"/>
    </location>
</feature>
<dbReference type="Proteomes" id="UP000002009">
    <property type="component" value="Chromosome 12"/>
</dbReference>
<evidence type="ECO:0000313" key="5">
    <source>
        <dbReference type="Proteomes" id="UP000002009"/>
    </source>
</evidence>
<dbReference type="KEGG" id="mis:MICPUN_87345"/>
<evidence type="ECO:0000256" key="1">
    <source>
        <dbReference type="ARBA" id="ARBA00023122"/>
    </source>
</evidence>
<dbReference type="AlphaFoldDB" id="C1FJ61"/>
<name>C1FJ61_MICCC</name>
<dbReference type="InterPro" id="IPR046342">
    <property type="entry name" value="CBS_dom_sf"/>
</dbReference>
<dbReference type="STRING" id="296587.C1FJ61"/>
<proteinExistence type="predicted"/>
<sequence>GLEKYTVGDLLLTKSLEDRGTWLWCDENVPALEAVRTMTKANVGALLLVRGRWEDAVAGVLTERDYLRKVVAQNKDASTTAVGTIMTDKKLYDVAQTDTPVLEALRRMTEGRHRHMPVVNANRTMAGMLCIGDVTRMVVDAHRAEVLRLRDYLAGASY</sequence>
<evidence type="ECO:0000259" key="3">
    <source>
        <dbReference type="PROSITE" id="PS51371"/>
    </source>
</evidence>
<dbReference type="GeneID" id="8248163"/>
<dbReference type="PROSITE" id="PS51371">
    <property type="entry name" value="CBS"/>
    <property type="match status" value="1"/>
</dbReference>
<feature type="domain" description="CBS" evidence="3">
    <location>
        <begin position="86"/>
        <end position="145"/>
    </location>
</feature>
<dbReference type="Pfam" id="PF00571">
    <property type="entry name" value="CBS"/>
    <property type="match status" value="2"/>
</dbReference>
<dbReference type="PANTHER" id="PTHR43080:SF2">
    <property type="entry name" value="CBS DOMAIN-CONTAINING PROTEIN"/>
    <property type="match status" value="1"/>
</dbReference>
<organism evidence="4 5">
    <name type="scientific">Micromonas commoda (strain RCC299 / NOUM17 / CCMP2709)</name>
    <name type="common">Picoplanktonic green alga</name>
    <dbReference type="NCBI Taxonomy" id="296587"/>
    <lineage>
        <taxon>Eukaryota</taxon>
        <taxon>Viridiplantae</taxon>
        <taxon>Chlorophyta</taxon>
        <taxon>Mamiellophyceae</taxon>
        <taxon>Mamiellales</taxon>
        <taxon>Mamiellaceae</taxon>
        <taxon>Micromonas</taxon>
    </lineage>
</organism>
<accession>C1FJ61</accession>
<gene>
    <name evidence="4" type="ORF">MICPUN_87345</name>
</gene>
<dbReference type="OMA" id="FEAITRM"/>
<dbReference type="EMBL" id="CP001577">
    <property type="protein sequence ID" value="ACO70298.1"/>
    <property type="molecule type" value="Genomic_DNA"/>
</dbReference>
<keyword evidence="5" id="KW-1185">Reference proteome</keyword>
<dbReference type="InParanoid" id="C1FJ61"/>
<reference evidence="4 5" key="1">
    <citation type="journal article" date="2009" name="Science">
        <title>Green evolution and dynamic adaptations revealed by genomes of the marine picoeukaryotes Micromonas.</title>
        <authorList>
            <person name="Worden A.Z."/>
            <person name="Lee J.H."/>
            <person name="Mock T."/>
            <person name="Rouze P."/>
            <person name="Simmons M.P."/>
            <person name="Aerts A.L."/>
            <person name="Allen A.E."/>
            <person name="Cuvelier M.L."/>
            <person name="Derelle E."/>
            <person name="Everett M.V."/>
            <person name="Foulon E."/>
            <person name="Grimwood J."/>
            <person name="Gundlach H."/>
            <person name="Henrissat B."/>
            <person name="Napoli C."/>
            <person name="McDonald S.M."/>
            <person name="Parker M.S."/>
            <person name="Rombauts S."/>
            <person name="Salamov A."/>
            <person name="Von Dassow P."/>
            <person name="Badger J.H."/>
            <person name="Coutinho P.M."/>
            <person name="Demir E."/>
            <person name="Dubchak I."/>
            <person name="Gentemann C."/>
            <person name="Eikrem W."/>
            <person name="Gready J.E."/>
            <person name="John U."/>
            <person name="Lanier W."/>
            <person name="Lindquist E.A."/>
            <person name="Lucas S."/>
            <person name="Mayer K.F."/>
            <person name="Moreau H."/>
            <person name="Not F."/>
            <person name="Otillar R."/>
            <person name="Panaud O."/>
            <person name="Pangilinan J."/>
            <person name="Paulsen I."/>
            <person name="Piegu B."/>
            <person name="Poliakov A."/>
            <person name="Robbens S."/>
            <person name="Schmutz J."/>
            <person name="Toulza E."/>
            <person name="Wyss T."/>
            <person name="Zelensky A."/>
            <person name="Zhou K."/>
            <person name="Armbrust E.V."/>
            <person name="Bhattacharya D."/>
            <person name="Goodenough U.W."/>
            <person name="Van de Peer Y."/>
            <person name="Grigoriev I.V."/>
        </authorList>
    </citation>
    <scope>NUCLEOTIDE SEQUENCE [LARGE SCALE GENOMIC DNA]</scope>
    <source>
        <strain evidence="5">RCC299 / NOUM17</strain>
    </source>
</reference>